<dbReference type="Proteomes" id="UP000054279">
    <property type="component" value="Unassembled WGS sequence"/>
</dbReference>
<keyword evidence="2" id="KW-1185">Reference proteome</keyword>
<evidence type="ECO:0000313" key="1">
    <source>
        <dbReference type="EMBL" id="KIJ46008.1"/>
    </source>
</evidence>
<gene>
    <name evidence="1" type="ORF">M422DRAFT_29425</name>
</gene>
<dbReference type="HOGENOM" id="CLU_2580486_0_0_1"/>
<accession>A0A0C9UT31</accession>
<sequence>DEDTGVTRSQRRGWEFHQLGRRLRCLAFLLRVWMEGRMLFRLSFYDQPELDGGGKARPRAGTKDMWEGVQEMRRVEGWEDG</sequence>
<dbReference type="EMBL" id="KN837109">
    <property type="protein sequence ID" value="KIJ46008.1"/>
    <property type="molecule type" value="Genomic_DNA"/>
</dbReference>
<organism evidence="1 2">
    <name type="scientific">Sphaerobolus stellatus (strain SS14)</name>
    <dbReference type="NCBI Taxonomy" id="990650"/>
    <lineage>
        <taxon>Eukaryota</taxon>
        <taxon>Fungi</taxon>
        <taxon>Dikarya</taxon>
        <taxon>Basidiomycota</taxon>
        <taxon>Agaricomycotina</taxon>
        <taxon>Agaricomycetes</taxon>
        <taxon>Phallomycetidae</taxon>
        <taxon>Geastrales</taxon>
        <taxon>Sphaerobolaceae</taxon>
        <taxon>Sphaerobolus</taxon>
    </lineage>
</organism>
<name>A0A0C9UT31_SPHS4</name>
<feature type="non-terminal residue" evidence="1">
    <location>
        <position position="81"/>
    </location>
</feature>
<proteinExistence type="predicted"/>
<protein>
    <submittedName>
        <fullName evidence="1">Uncharacterized protein</fullName>
    </submittedName>
</protein>
<evidence type="ECO:0000313" key="2">
    <source>
        <dbReference type="Proteomes" id="UP000054279"/>
    </source>
</evidence>
<dbReference type="AlphaFoldDB" id="A0A0C9UT31"/>
<reference evidence="1 2" key="1">
    <citation type="submission" date="2014-06" db="EMBL/GenBank/DDBJ databases">
        <title>Evolutionary Origins and Diversification of the Mycorrhizal Mutualists.</title>
        <authorList>
            <consortium name="DOE Joint Genome Institute"/>
            <consortium name="Mycorrhizal Genomics Consortium"/>
            <person name="Kohler A."/>
            <person name="Kuo A."/>
            <person name="Nagy L.G."/>
            <person name="Floudas D."/>
            <person name="Copeland A."/>
            <person name="Barry K.W."/>
            <person name="Cichocki N."/>
            <person name="Veneault-Fourrey C."/>
            <person name="LaButti K."/>
            <person name="Lindquist E.A."/>
            <person name="Lipzen A."/>
            <person name="Lundell T."/>
            <person name="Morin E."/>
            <person name="Murat C."/>
            <person name="Riley R."/>
            <person name="Ohm R."/>
            <person name="Sun H."/>
            <person name="Tunlid A."/>
            <person name="Henrissat B."/>
            <person name="Grigoriev I.V."/>
            <person name="Hibbett D.S."/>
            <person name="Martin F."/>
        </authorList>
    </citation>
    <scope>NUCLEOTIDE SEQUENCE [LARGE SCALE GENOMIC DNA]</scope>
    <source>
        <strain evidence="1 2">SS14</strain>
    </source>
</reference>